<dbReference type="Proteomes" id="UP000077266">
    <property type="component" value="Unassembled WGS sequence"/>
</dbReference>
<accession>A0A165CPE4</accession>
<organism evidence="1 2">
    <name type="scientific">Exidia glandulosa HHB12029</name>
    <dbReference type="NCBI Taxonomy" id="1314781"/>
    <lineage>
        <taxon>Eukaryota</taxon>
        <taxon>Fungi</taxon>
        <taxon>Dikarya</taxon>
        <taxon>Basidiomycota</taxon>
        <taxon>Agaricomycotina</taxon>
        <taxon>Agaricomycetes</taxon>
        <taxon>Auriculariales</taxon>
        <taxon>Exidiaceae</taxon>
        <taxon>Exidia</taxon>
    </lineage>
</organism>
<dbReference type="InParanoid" id="A0A165CPE4"/>
<keyword evidence="2" id="KW-1185">Reference proteome</keyword>
<dbReference type="Gene3D" id="3.90.550.10">
    <property type="entry name" value="Spore Coat Polysaccharide Biosynthesis Protein SpsA, Chain A"/>
    <property type="match status" value="1"/>
</dbReference>
<keyword evidence="1" id="KW-0808">Transferase</keyword>
<name>A0A165CPE4_EXIGL</name>
<reference evidence="1 2" key="1">
    <citation type="journal article" date="2016" name="Mol. Biol. Evol.">
        <title>Comparative Genomics of Early-Diverging Mushroom-Forming Fungi Provides Insights into the Origins of Lignocellulose Decay Capabilities.</title>
        <authorList>
            <person name="Nagy L.G."/>
            <person name="Riley R."/>
            <person name="Tritt A."/>
            <person name="Adam C."/>
            <person name="Daum C."/>
            <person name="Floudas D."/>
            <person name="Sun H."/>
            <person name="Yadav J.S."/>
            <person name="Pangilinan J."/>
            <person name="Larsson K.H."/>
            <person name="Matsuura K."/>
            <person name="Barry K."/>
            <person name="Labutti K."/>
            <person name="Kuo R."/>
            <person name="Ohm R.A."/>
            <person name="Bhattacharya S.S."/>
            <person name="Shirouzu T."/>
            <person name="Yoshinaga Y."/>
            <person name="Martin F.M."/>
            <person name="Grigoriev I.V."/>
            <person name="Hibbett D.S."/>
        </authorList>
    </citation>
    <scope>NUCLEOTIDE SEQUENCE [LARGE SCALE GENOMIC DNA]</scope>
    <source>
        <strain evidence="1 2">HHB12029</strain>
    </source>
</reference>
<gene>
    <name evidence="1" type="ORF">EXIGLDRAFT_656712</name>
</gene>
<dbReference type="Pfam" id="PF01501">
    <property type="entry name" value="Glyco_transf_8"/>
    <property type="match status" value="1"/>
</dbReference>
<dbReference type="STRING" id="1314781.A0A165CPE4"/>
<dbReference type="FunCoup" id="A0A165CPE4">
    <property type="interactions" value="851"/>
</dbReference>
<evidence type="ECO:0000313" key="1">
    <source>
        <dbReference type="EMBL" id="KZV82848.1"/>
    </source>
</evidence>
<dbReference type="InterPro" id="IPR002495">
    <property type="entry name" value="Glyco_trans_8"/>
</dbReference>
<protein>
    <submittedName>
        <fullName evidence="1">Glycosyltransferase family 8 protein</fullName>
    </submittedName>
</protein>
<dbReference type="PANTHER" id="PTHR11183">
    <property type="entry name" value="GLYCOGENIN SUBFAMILY MEMBER"/>
    <property type="match status" value="1"/>
</dbReference>
<dbReference type="CDD" id="cd02537">
    <property type="entry name" value="GT8_Glycogenin"/>
    <property type="match status" value="1"/>
</dbReference>
<proteinExistence type="predicted"/>
<dbReference type="EMBL" id="KV426301">
    <property type="protein sequence ID" value="KZV82848.1"/>
    <property type="molecule type" value="Genomic_DNA"/>
</dbReference>
<dbReference type="GO" id="GO:0016757">
    <property type="term" value="F:glycosyltransferase activity"/>
    <property type="evidence" value="ECO:0007669"/>
    <property type="project" value="InterPro"/>
</dbReference>
<dbReference type="OrthoDB" id="2014201at2759"/>
<dbReference type="InterPro" id="IPR050587">
    <property type="entry name" value="GNT1/Glycosyltrans_8"/>
</dbReference>
<evidence type="ECO:0000313" key="2">
    <source>
        <dbReference type="Proteomes" id="UP000077266"/>
    </source>
</evidence>
<dbReference type="AlphaFoldDB" id="A0A165CPE4"/>
<dbReference type="SUPFAM" id="SSF53448">
    <property type="entry name" value="Nucleotide-diphospho-sugar transferases"/>
    <property type="match status" value="1"/>
</dbReference>
<sequence length="319" mass="37142">MVARTRSAYVTLLTKPSYLAATLVLERSLRSVASAYPLVVMVTPQLPEQARGILRRRNIVMRDVEELHPPGDRHQLSAVDERFRDTWTKLRAFELVEYDRVVLLDSDMIVKKNMDELMTLDLPIGCIAAVHACACNPRRFAHYPKDWVPENCAYTPLEHPASVSRASPITAKSPRPYRLLNSGNVVLRPSMQQFDALTRFLATSELVSRFTFPDQDLLAKVYEGKWKPLPYVYNAMKAVRVVHRRMWRDEEVKCLHYALPDKPWHGFPVDNDPFDDLHKWWWTEFDVVRAEMRCDRWDDLMYVEQNTAALVRCGQARHF</sequence>
<dbReference type="InterPro" id="IPR029044">
    <property type="entry name" value="Nucleotide-diphossugar_trans"/>
</dbReference>